<feature type="compositionally biased region" description="Low complexity" evidence="1">
    <location>
        <begin position="288"/>
        <end position="312"/>
    </location>
</feature>
<organism evidence="2 3">
    <name type="scientific">Blomia tropicalis</name>
    <name type="common">Mite</name>
    <dbReference type="NCBI Taxonomy" id="40697"/>
    <lineage>
        <taxon>Eukaryota</taxon>
        <taxon>Metazoa</taxon>
        <taxon>Ecdysozoa</taxon>
        <taxon>Arthropoda</taxon>
        <taxon>Chelicerata</taxon>
        <taxon>Arachnida</taxon>
        <taxon>Acari</taxon>
        <taxon>Acariformes</taxon>
        <taxon>Sarcoptiformes</taxon>
        <taxon>Astigmata</taxon>
        <taxon>Glycyphagoidea</taxon>
        <taxon>Echimyopodidae</taxon>
        <taxon>Blomia</taxon>
    </lineage>
</organism>
<evidence type="ECO:0000256" key="1">
    <source>
        <dbReference type="SAM" id="MobiDB-lite"/>
    </source>
</evidence>
<reference evidence="2" key="1">
    <citation type="submission" date="2022-12" db="EMBL/GenBank/DDBJ databases">
        <title>Genome assemblies of Blomia tropicalis.</title>
        <authorList>
            <person name="Cui Y."/>
        </authorList>
    </citation>
    <scope>NUCLEOTIDE SEQUENCE</scope>
    <source>
        <tissue evidence="2">Adult mites</tissue>
    </source>
</reference>
<feature type="region of interest" description="Disordered" evidence="1">
    <location>
        <begin position="540"/>
        <end position="570"/>
    </location>
</feature>
<feature type="region of interest" description="Disordered" evidence="1">
    <location>
        <begin position="276"/>
        <end position="312"/>
    </location>
</feature>
<proteinExistence type="predicted"/>
<keyword evidence="3" id="KW-1185">Reference proteome</keyword>
<comment type="caution">
    <text evidence="2">The sequence shown here is derived from an EMBL/GenBank/DDBJ whole genome shotgun (WGS) entry which is preliminary data.</text>
</comment>
<sequence length="609" mass="66810">MATVTTINVPDNLIPPEAEPLTLSGVTAAGLEDIGHYTATTPVSDNHHGSDHGNDDRLSTNSSSPTDDWPQWASVSTEPEPSQQLQQLQQHQHERPPRVSTTAKMVFGAGGNNLSTTTLIPPSLFMEPTLSNIVVEENPPNLNHIFAVAYNNNNNNNGQNTMVTPNIEQSTATIDTTTIGNAKLAILQIPRNQIFKESLLMASQNVLPMYLPNPNHPLPLVPGQPNQMPGQKGNPQFGNMYADLADFAPFIPPYYFVDQGKPANVQHRPQSALKKFFKRPPLRSKIPNGSNTANGTNTSNTNKSLSSSSSSGLMAVGSSPNVAKIPTIASPYMFGNLGPTQLPQLMGAAYSPSTFGHAYYSPLLFLDNTFVGADASRFKPLIKKMKQKQKAKQNAFNVKAEAASTPNITMPANIYVPDDILEDYSQNDQQLTSNQTDNKNENSMMNEKVTNDLDESLHSEESNPMESLFGRQEPDSNNRKQLIKDRIDEEENRSGLSPQAQINANFFNGTAPRSTKPKTKLKPNSNRVKDILRTRSKVTKSISSEQFKANSNNPFNSESNRSNNTNAYQNNDDIDYVDEMEPASSSSSSISLDTFLRHLRANPDGDHSQ</sequence>
<feature type="compositionally biased region" description="Basic and acidic residues" evidence="1">
    <location>
        <begin position="45"/>
        <end position="58"/>
    </location>
</feature>
<feature type="region of interest" description="Disordered" evidence="1">
    <location>
        <begin position="455"/>
        <end position="523"/>
    </location>
</feature>
<feature type="compositionally biased region" description="Basic and acidic residues" evidence="1">
    <location>
        <begin position="472"/>
        <end position="487"/>
    </location>
</feature>
<accession>A0A9Q0RSP6</accession>
<gene>
    <name evidence="2" type="ORF">RDWZM_003566</name>
</gene>
<dbReference type="AlphaFoldDB" id="A0A9Q0RSP6"/>
<feature type="compositionally biased region" description="Polar residues" evidence="1">
    <location>
        <begin position="494"/>
        <end position="513"/>
    </location>
</feature>
<protein>
    <submittedName>
        <fullName evidence="2">Uncharacterized protein</fullName>
    </submittedName>
</protein>
<feature type="region of interest" description="Disordered" evidence="1">
    <location>
        <begin position="37"/>
        <end position="98"/>
    </location>
</feature>
<name>A0A9Q0RSP6_BLOTA</name>
<evidence type="ECO:0000313" key="2">
    <source>
        <dbReference type="EMBL" id="KAJ6225021.1"/>
    </source>
</evidence>
<dbReference type="Proteomes" id="UP001142055">
    <property type="component" value="Chromosome 1"/>
</dbReference>
<dbReference type="EMBL" id="JAPWDV010000001">
    <property type="protein sequence ID" value="KAJ6225021.1"/>
    <property type="molecule type" value="Genomic_DNA"/>
</dbReference>
<evidence type="ECO:0000313" key="3">
    <source>
        <dbReference type="Proteomes" id="UP001142055"/>
    </source>
</evidence>
<feature type="compositionally biased region" description="Polar residues" evidence="1">
    <location>
        <begin position="73"/>
        <end position="82"/>
    </location>
</feature>